<keyword evidence="3" id="KW-1185">Reference proteome</keyword>
<evidence type="ECO:0000313" key="3">
    <source>
        <dbReference type="Proteomes" id="UP000320390"/>
    </source>
</evidence>
<feature type="signal peptide" evidence="1">
    <location>
        <begin position="1"/>
        <end position="33"/>
    </location>
</feature>
<feature type="chain" id="PRO_5022021614" evidence="1">
    <location>
        <begin position="34"/>
        <end position="90"/>
    </location>
</feature>
<evidence type="ECO:0000313" key="2">
    <source>
        <dbReference type="EMBL" id="QDV08951.1"/>
    </source>
</evidence>
<evidence type="ECO:0000256" key="1">
    <source>
        <dbReference type="SAM" id="SignalP"/>
    </source>
</evidence>
<dbReference type="EMBL" id="CP036434">
    <property type="protein sequence ID" value="QDV08951.1"/>
    <property type="molecule type" value="Genomic_DNA"/>
</dbReference>
<dbReference type="RefSeq" id="WP_145202499.1">
    <property type="nucleotide sequence ID" value="NZ_CP036434.1"/>
</dbReference>
<dbReference type="Proteomes" id="UP000320390">
    <property type="component" value="Chromosome"/>
</dbReference>
<dbReference type="AlphaFoldDB" id="A0A518EXZ5"/>
<name>A0A518EXZ5_9BACT</name>
<keyword evidence="1" id="KW-0732">Signal</keyword>
<gene>
    <name evidence="2" type="ORF">Poly30_45070</name>
</gene>
<protein>
    <submittedName>
        <fullName evidence="2">Uncharacterized protein</fullName>
    </submittedName>
</protein>
<sequence precursor="true">MQYDSKSATFARGRTVMRCLTLGLLSLCGAACSSDDDSNGGGDPPQEATFNTFVLQQFSDTADDTEPVSINDTTFTFNEDPNAFDSLLMD</sequence>
<accession>A0A518EXZ5</accession>
<proteinExistence type="predicted"/>
<organism evidence="2 3">
    <name type="scientific">Saltatorellus ferox</name>
    <dbReference type="NCBI Taxonomy" id="2528018"/>
    <lineage>
        <taxon>Bacteria</taxon>
        <taxon>Pseudomonadati</taxon>
        <taxon>Planctomycetota</taxon>
        <taxon>Planctomycetia</taxon>
        <taxon>Planctomycetia incertae sedis</taxon>
        <taxon>Saltatorellus</taxon>
    </lineage>
</organism>
<reference evidence="2 3" key="1">
    <citation type="submission" date="2019-02" db="EMBL/GenBank/DDBJ databases">
        <title>Deep-cultivation of Planctomycetes and their phenomic and genomic characterization uncovers novel biology.</title>
        <authorList>
            <person name="Wiegand S."/>
            <person name="Jogler M."/>
            <person name="Boedeker C."/>
            <person name="Pinto D."/>
            <person name="Vollmers J."/>
            <person name="Rivas-Marin E."/>
            <person name="Kohn T."/>
            <person name="Peeters S.H."/>
            <person name="Heuer A."/>
            <person name="Rast P."/>
            <person name="Oberbeckmann S."/>
            <person name="Bunk B."/>
            <person name="Jeske O."/>
            <person name="Meyerdierks A."/>
            <person name="Storesund J.E."/>
            <person name="Kallscheuer N."/>
            <person name="Luecker S."/>
            <person name="Lage O.M."/>
            <person name="Pohl T."/>
            <person name="Merkel B.J."/>
            <person name="Hornburger P."/>
            <person name="Mueller R.-W."/>
            <person name="Bruemmer F."/>
            <person name="Labrenz M."/>
            <person name="Spormann A.M."/>
            <person name="Op den Camp H."/>
            <person name="Overmann J."/>
            <person name="Amann R."/>
            <person name="Jetten M.S.M."/>
            <person name="Mascher T."/>
            <person name="Medema M.H."/>
            <person name="Devos D.P."/>
            <person name="Kaster A.-K."/>
            <person name="Ovreas L."/>
            <person name="Rohde M."/>
            <person name="Galperin M.Y."/>
            <person name="Jogler C."/>
        </authorList>
    </citation>
    <scope>NUCLEOTIDE SEQUENCE [LARGE SCALE GENOMIC DNA]</scope>
    <source>
        <strain evidence="2 3">Poly30</strain>
    </source>
</reference>